<accession>A0A1N6DEN7</accession>
<keyword evidence="2" id="KW-0732">Signal</keyword>
<evidence type="ECO:0000256" key="2">
    <source>
        <dbReference type="SAM" id="SignalP"/>
    </source>
</evidence>
<proteinExistence type="predicted"/>
<evidence type="ECO:0000256" key="1">
    <source>
        <dbReference type="SAM" id="Coils"/>
    </source>
</evidence>
<evidence type="ECO:0000313" key="5">
    <source>
        <dbReference type="Proteomes" id="UP000185003"/>
    </source>
</evidence>
<feature type="coiled-coil region" evidence="1">
    <location>
        <begin position="866"/>
        <end position="896"/>
    </location>
</feature>
<dbReference type="EMBL" id="FSRA01000001">
    <property type="protein sequence ID" value="SIN69261.1"/>
    <property type="molecule type" value="Genomic_DNA"/>
</dbReference>
<dbReference type="AlphaFoldDB" id="A0A1N6DEN7"/>
<dbReference type="OrthoDB" id="668887at2"/>
<organism evidence="4 5">
    <name type="scientific">Chitinophaga niabensis</name>
    <dbReference type="NCBI Taxonomy" id="536979"/>
    <lineage>
        <taxon>Bacteria</taxon>
        <taxon>Pseudomonadati</taxon>
        <taxon>Bacteroidota</taxon>
        <taxon>Chitinophagia</taxon>
        <taxon>Chitinophagales</taxon>
        <taxon>Chitinophagaceae</taxon>
        <taxon>Chitinophaga</taxon>
    </lineage>
</organism>
<gene>
    <name evidence="4" type="ORF">SAMN04488055_0673</name>
</gene>
<sequence length="897" mass="97716">MKRVFWFFLLLLFTQFAQAQHIYQIRADSVRIYNVCDTAELIIENRTRGVAGFLYNKGNGRTEFKRLRLETIGGNRIAITGQDTLDISTLPGISGVDTIYRDGDYVKYVKRGSTYTFYAPANETLQSVTNRGSTTTNPLSVRNITSVTNNTLNNGLFANGNYEAQSAAVPSYGFHIPGTDGVALYYPGPGTNLRVRSNGGRDGLLWSSDNHGAGSGLDADLLDGFNASVGATAASIPVRDPNGYLFANYFNTAAGTESATPTRIFGGNEDGYIRPLSAAAILAFLGMPGSGETLQSVTNRGNLSVRDNTNMVFQKASGTPGGLYLQFRNSDGSARGHIGYGSSTNNTFIIHNNDNSPTSIYQRLLVNGADGYDDGQNALLVNGSTATRGVFRQNLSHPSTESNGANQLWNSYGGAQIYADPEFRSGMNNLMVYNNYGGDAVKLFRENGTLSAAVPNNSGWYLRVQSQPGTSSGTQPGLGGVYSNLFTAENQVYVTRIRAFIPAGYTLNAAANQHGDNPKNYWTTSQDGVGKWQDYIHVWCAGQSGIFSSVNYYYLEGPRTDVTWYIAYFDTKQVTSSAWQDNVSQNPVTARPVALYLNDDNTKLEQGGGSSLKVQTPHGNMEIGAQNTGHAHFLTDRENFYFNKPLLVVDRLGVYNGTFSPGMTTYLSQTEGRINNNLIYHAGNLSFYTSGEDKPLKTEPNGYFGIENWIRTGAETGLFNNNGFHFFPYGTKSWAFRGGTGSTQTFLLLQTANGQFHGGLLANASGDIGIASSNDAWRLRTDVNGNAFVTGQVQATSFYQSSLRSLKKDIKPFTASALDVFRKAQVRSFVFRADSSGKTNIGFIADEVPDEMSTPGRKGVDQASTVALLVKSVQELEEKIKKLEMLITELSKEKNNK</sequence>
<dbReference type="Proteomes" id="UP000185003">
    <property type="component" value="Unassembled WGS sequence"/>
</dbReference>
<feature type="domain" description="Peptidase S74" evidence="3">
    <location>
        <begin position="802"/>
        <end position="894"/>
    </location>
</feature>
<keyword evidence="5" id="KW-1185">Reference proteome</keyword>
<feature type="signal peptide" evidence="2">
    <location>
        <begin position="1"/>
        <end position="19"/>
    </location>
</feature>
<feature type="chain" id="PRO_5012952419" evidence="2">
    <location>
        <begin position="20"/>
        <end position="897"/>
    </location>
</feature>
<dbReference type="InterPro" id="IPR030392">
    <property type="entry name" value="S74_ICA"/>
</dbReference>
<dbReference type="PROSITE" id="PS51688">
    <property type="entry name" value="ICA"/>
    <property type="match status" value="1"/>
</dbReference>
<dbReference type="Pfam" id="PF13884">
    <property type="entry name" value="Peptidase_S74"/>
    <property type="match status" value="1"/>
</dbReference>
<keyword evidence="1" id="KW-0175">Coiled coil</keyword>
<reference evidence="5" key="1">
    <citation type="submission" date="2016-11" db="EMBL/GenBank/DDBJ databases">
        <authorList>
            <person name="Varghese N."/>
            <person name="Submissions S."/>
        </authorList>
    </citation>
    <scope>NUCLEOTIDE SEQUENCE [LARGE SCALE GENOMIC DNA]</scope>
    <source>
        <strain evidence="5">DSM 24787</strain>
    </source>
</reference>
<protein>
    <submittedName>
        <fullName evidence="4">Chaperone of endosialidase</fullName>
    </submittedName>
</protein>
<evidence type="ECO:0000259" key="3">
    <source>
        <dbReference type="PROSITE" id="PS51688"/>
    </source>
</evidence>
<dbReference type="STRING" id="536979.SAMN04488055_0673"/>
<name>A0A1N6DEN7_9BACT</name>
<dbReference type="RefSeq" id="WP_143197321.1">
    <property type="nucleotide sequence ID" value="NZ_FSRA01000001.1"/>
</dbReference>
<evidence type="ECO:0000313" key="4">
    <source>
        <dbReference type="EMBL" id="SIN69261.1"/>
    </source>
</evidence>